<dbReference type="eggNOG" id="COG3637">
    <property type="taxonomic scope" value="Bacteria"/>
</dbReference>
<evidence type="ECO:0000259" key="1">
    <source>
        <dbReference type="Pfam" id="PF13568"/>
    </source>
</evidence>
<organism evidence="2 3">
    <name type="scientific">Porphyromonas gingivicanis</name>
    <dbReference type="NCBI Taxonomy" id="266762"/>
    <lineage>
        <taxon>Bacteria</taxon>
        <taxon>Pseudomonadati</taxon>
        <taxon>Bacteroidota</taxon>
        <taxon>Bacteroidia</taxon>
        <taxon>Bacteroidales</taxon>
        <taxon>Porphyromonadaceae</taxon>
        <taxon>Porphyromonas</taxon>
    </lineage>
</organism>
<dbReference type="Proteomes" id="UP000030134">
    <property type="component" value="Unassembled WGS sequence"/>
</dbReference>
<evidence type="ECO:0000313" key="3">
    <source>
        <dbReference type="Proteomes" id="UP000030134"/>
    </source>
</evidence>
<comment type="caution">
    <text evidence="2">The sequence shown here is derived from an EMBL/GenBank/DDBJ whole genome shotgun (WGS) entry which is preliminary data.</text>
</comment>
<sequence length="199" mass="21847">MIMLASVASSWAQKGPSFRADVNFMASDWLFLSKSSSTSMGLLPSLRVGGAAEFAVSKGFYVAPGLAYSIKGFKNTVQLTVPATLTMRFHYLEIPINAGYRIDLGNKLNVSVEVGPYVGFVLFGTAVREIGSTKKTNPLFQTESEISRFDMGIGTSLALGYDRYYLNFGYERGLFNMSKKKTDVSLNNVSYMIGVGMRF</sequence>
<dbReference type="EMBL" id="JQZW01000002">
    <property type="protein sequence ID" value="KGN99045.1"/>
    <property type="molecule type" value="Genomic_DNA"/>
</dbReference>
<name>A0A0A2G9G6_9PORP</name>
<reference evidence="2 3" key="1">
    <citation type="submission" date="2014-08" db="EMBL/GenBank/DDBJ databases">
        <title>Porphyromonas gingivicanis strain:COT-022_OH1391 Genome sequencing.</title>
        <authorList>
            <person name="Wallis C."/>
            <person name="Deusch O."/>
            <person name="O'Flynn C."/>
            <person name="Davis I."/>
            <person name="Jospin G."/>
            <person name="Darling A.E."/>
            <person name="Coil D.A."/>
            <person name="Alexiev A."/>
            <person name="Horsfall A."/>
            <person name="Kirkwood N."/>
            <person name="Harris S."/>
            <person name="Eisen J.A."/>
        </authorList>
    </citation>
    <scope>NUCLEOTIDE SEQUENCE [LARGE SCALE GENOMIC DNA]</scope>
    <source>
        <strain evidence="3">COT-022 OH1391</strain>
    </source>
</reference>
<proteinExistence type="predicted"/>
<keyword evidence="3" id="KW-1185">Reference proteome</keyword>
<accession>A0A0A2G9G6</accession>
<dbReference type="Pfam" id="PF13568">
    <property type="entry name" value="OMP_b-brl_2"/>
    <property type="match status" value="1"/>
</dbReference>
<protein>
    <recommendedName>
        <fullName evidence="1">Outer membrane protein beta-barrel domain-containing protein</fullName>
    </recommendedName>
</protein>
<dbReference type="RefSeq" id="WP_036882675.1">
    <property type="nucleotide sequence ID" value="NZ_JQZW01000002.1"/>
</dbReference>
<evidence type="ECO:0000313" key="2">
    <source>
        <dbReference type="EMBL" id="KGN99045.1"/>
    </source>
</evidence>
<dbReference type="InterPro" id="IPR025665">
    <property type="entry name" value="Beta-barrel_OMP_2"/>
</dbReference>
<gene>
    <name evidence="2" type="ORF">HQ36_00810</name>
</gene>
<feature type="domain" description="Outer membrane protein beta-barrel" evidence="1">
    <location>
        <begin position="25"/>
        <end position="177"/>
    </location>
</feature>
<dbReference type="AlphaFoldDB" id="A0A0A2G9G6"/>
<dbReference type="OrthoDB" id="1011748at2"/>
<dbReference type="STRING" id="266762.HQ36_00810"/>